<evidence type="ECO:0000256" key="12">
    <source>
        <dbReference type="PIRSR" id="PIRSR601834-1"/>
    </source>
</evidence>
<dbReference type="Pfam" id="PF00175">
    <property type="entry name" value="NAD_binding_1"/>
    <property type="match status" value="1"/>
</dbReference>
<dbReference type="GO" id="GO:0004128">
    <property type="term" value="F:cytochrome-b5 reductase activity, acting on NAD(P)H"/>
    <property type="evidence" value="ECO:0000318"/>
    <property type="project" value="GO_Central"/>
</dbReference>
<dbReference type="KEGG" id="hro:HELRODRAFT_185829"/>
<keyword evidence="8" id="KW-0756">Sterol biosynthesis</keyword>
<proteinExistence type="inferred from homology"/>
<evidence type="ECO:0000256" key="10">
    <source>
        <dbReference type="ARBA" id="ARBA00023166"/>
    </source>
</evidence>
<gene>
    <name evidence="17" type="primary">20210321</name>
    <name evidence="16" type="ORF">HELRODRAFT_185829</name>
</gene>
<evidence type="ECO:0000256" key="11">
    <source>
        <dbReference type="ARBA" id="ARBA00023221"/>
    </source>
</evidence>
<dbReference type="FunFam" id="2.40.30.10:FF:000021">
    <property type="entry name" value="NADH-cytochrome b5 reductase"/>
    <property type="match status" value="1"/>
</dbReference>
<dbReference type="FunCoup" id="T1FNC4">
    <property type="interactions" value="936"/>
</dbReference>
<evidence type="ECO:0000256" key="9">
    <source>
        <dbReference type="ARBA" id="ARBA00023027"/>
    </source>
</evidence>
<dbReference type="PANTHER" id="PTHR19370">
    <property type="entry name" value="NADH-CYTOCHROME B5 REDUCTASE"/>
    <property type="match status" value="1"/>
</dbReference>
<dbReference type="PROSITE" id="PS51384">
    <property type="entry name" value="FAD_FR"/>
    <property type="match status" value="1"/>
</dbReference>
<comment type="similarity">
    <text evidence="2 13">Belongs to the flavoprotein pyridine nucleotide cytochrome reductase family.</text>
</comment>
<feature type="transmembrane region" description="Helical" evidence="14">
    <location>
        <begin position="6"/>
        <end position="26"/>
    </location>
</feature>
<reference evidence="17" key="3">
    <citation type="submission" date="2015-06" db="UniProtKB">
        <authorList>
            <consortium name="EnsemblMetazoa"/>
        </authorList>
    </citation>
    <scope>IDENTIFICATION</scope>
</reference>
<reference evidence="18" key="1">
    <citation type="submission" date="2012-12" db="EMBL/GenBank/DDBJ databases">
        <authorList>
            <person name="Hellsten U."/>
            <person name="Grimwood J."/>
            <person name="Chapman J.A."/>
            <person name="Shapiro H."/>
            <person name="Aerts A."/>
            <person name="Otillar R.P."/>
            <person name="Terry A.Y."/>
            <person name="Boore J.L."/>
            <person name="Simakov O."/>
            <person name="Marletaz F."/>
            <person name="Cho S.-J."/>
            <person name="Edsinger-Gonzales E."/>
            <person name="Havlak P."/>
            <person name="Kuo D.-H."/>
            <person name="Larsson T."/>
            <person name="Lv J."/>
            <person name="Arendt D."/>
            <person name="Savage R."/>
            <person name="Osoegawa K."/>
            <person name="de Jong P."/>
            <person name="Lindberg D.R."/>
            <person name="Seaver E.C."/>
            <person name="Weisblat D.A."/>
            <person name="Putnam N.H."/>
            <person name="Grigoriev I.V."/>
            <person name="Rokhsar D.S."/>
        </authorList>
    </citation>
    <scope>NUCLEOTIDE SEQUENCE</scope>
</reference>
<dbReference type="OMA" id="KGRFSYK"/>
<protein>
    <recommendedName>
        <fullName evidence="13">NADH-cytochrome b5 reductase</fullName>
        <ecNumber evidence="13">1.6.2.2</ecNumber>
    </recommendedName>
</protein>
<evidence type="ECO:0000256" key="14">
    <source>
        <dbReference type="SAM" id="Phobius"/>
    </source>
</evidence>
<dbReference type="GeneID" id="20210321"/>
<comment type="cofactor">
    <cofactor evidence="1 12 13">
        <name>FAD</name>
        <dbReference type="ChEBI" id="CHEBI:57692"/>
    </cofactor>
</comment>
<dbReference type="HOGENOM" id="CLU_003827_9_2_1"/>
<dbReference type="InterPro" id="IPR008333">
    <property type="entry name" value="Cbr1-like_FAD-bd_dom"/>
</dbReference>
<dbReference type="InterPro" id="IPR039261">
    <property type="entry name" value="FNR_nucleotide-bd"/>
</dbReference>
<feature type="binding site" evidence="12">
    <location>
        <position position="131"/>
    </location>
    <ligand>
        <name>FAD</name>
        <dbReference type="ChEBI" id="CHEBI:57692"/>
    </ligand>
</feature>
<keyword evidence="7 13" id="KW-0560">Oxidoreductase</keyword>
<dbReference type="GO" id="GO:0071949">
    <property type="term" value="F:FAD binding"/>
    <property type="evidence" value="ECO:0000318"/>
    <property type="project" value="GO_Central"/>
</dbReference>
<dbReference type="InterPro" id="IPR017927">
    <property type="entry name" value="FAD-bd_FR_type"/>
</dbReference>
<organism evidence="17 18">
    <name type="scientific">Helobdella robusta</name>
    <name type="common">Californian leech</name>
    <dbReference type="NCBI Taxonomy" id="6412"/>
    <lineage>
        <taxon>Eukaryota</taxon>
        <taxon>Metazoa</taxon>
        <taxon>Spiralia</taxon>
        <taxon>Lophotrochozoa</taxon>
        <taxon>Annelida</taxon>
        <taxon>Clitellata</taxon>
        <taxon>Hirudinea</taxon>
        <taxon>Rhynchobdellida</taxon>
        <taxon>Glossiphoniidae</taxon>
        <taxon>Helobdella</taxon>
    </lineage>
</organism>
<name>T1FNC4_HELRO</name>
<feature type="binding site" evidence="12">
    <location>
        <position position="113"/>
    </location>
    <ligand>
        <name>FAD</name>
        <dbReference type="ChEBI" id="CHEBI:57692"/>
    </ligand>
</feature>
<evidence type="ECO:0000256" key="7">
    <source>
        <dbReference type="ARBA" id="ARBA00023002"/>
    </source>
</evidence>
<dbReference type="GO" id="GO:0016126">
    <property type="term" value="P:sterol biosynthetic process"/>
    <property type="evidence" value="ECO:0007669"/>
    <property type="project" value="UniProtKB-KW"/>
</dbReference>
<dbReference type="SUPFAM" id="SSF63380">
    <property type="entry name" value="Riboflavin synthase domain-like"/>
    <property type="match status" value="1"/>
</dbReference>
<evidence type="ECO:0000313" key="17">
    <source>
        <dbReference type="EnsemblMetazoa" id="HelroP185829"/>
    </source>
</evidence>
<accession>T1FNC4</accession>
<dbReference type="EC" id="1.6.2.2" evidence="13"/>
<keyword evidence="4 12" id="KW-0285">Flavoprotein</keyword>
<dbReference type="InterPro" id="IPR001433">
    <property type="entry name" value="OxRdtase_FAD/NAD-bd"/>
</dbReference>
<dbReference type="PANTHER" id="PTHR19370:SF185">
    <property type="entry name" value="NADH-CYTOCHROME B5 REDUCTASE"/>
    <property type="match status" value="1"/>
</dbReference>
<evidence type="ECO:0000256" key="8">
    <source>
        <dbReference type="ARBA" id="ARBA00023011"/>
    </source>
</evidence>
<dbReference type="GO" id="GO:0090524">
    <property type="term" value="F:cytochrome-b5 reductase activity, acting on NADH"/>
    <property type="evidence" value="ECO:0007669"/>
    <property type="project" value="UniProtKB-EC"/>
</dbReference>
<dbReference type="InParanoid" id="T1FNC4"/>
<dbReference type="Gene3D" id="3.40.50.80">
    <property type="entry name" value="Nucleotide-binding domain of ferredoxin-NADP reductase (FNR) module"/>
    <property type="match status" value="1"/>
</dbReference>
<dbReference type="GO" id="GO:0005739">
    <property type="term" value="C:mitochondrion"/>
    <property type="evidence" value="ECO:0000318"/>
    <property type="project" value="GO_Central"/>
</dbReference>
<feature type="binding site" evidence="12">
    <location>
        <position position="115"/>
    </location>
    <ligand>
        <name>FAD</name>
        <dbReference type="ChEBI" id="CHEBI:57692"/>
    </ligand>
</feature>
<reference evidence="16 18" key="2">
    <citation type="journal article" date="2013" name="Nature">
        <title>Insights into bilaterian evolution from three spiralian genomes.</title>
        <authorList>
            <person name="Simakov O."/>
            <person name="Marletaz F."/>
            <person name="Cho S.J."/>
            <person name="Edsinger-Gonzales E."/>
            <person name="Havlak P."/>
            <person name="Hellsten U."/>
            <person name="Kuo D.H."/>
            <person name="Larsson T."/>
            <person name="Lv J."/>
            <person name="Arendt D."/>
            <person name="Savage R."/>
            <person name="Osoegawa K."/>
            <person name="de Jong P."/>
            <person name="Grimwood J."/>
            <person name="Chapman J.A."/>
            <person name="Shapiro H."/>
            <person name="Aerts A."/>
            <person name="Otillar R.P."/>
            <person name="Terry A.Y."/>
            <person name="Boore J.L."/>
            <person name="Grigoriev I.V."/>
            <person name="Lindberg D.R."/>
            <person name="Seaver E.C."/>
            <person name="Weisblat D.A."/>
            <person name="Putnam N.H."/>
            <person name="Rokhsar D.S."/>
        </authorList>
    </citation>
    <scope>NUCLEOTIDE SEQUENCE</scope>
</reference>
<dbReference type="CDD" id="cd06183">
    <property type="entry name" value="cyt_b5_reduct_like"/>
    <property type="match status" value="1"/>
</dbReference>
<evidence type="ECO:0000256" key="2">
    <source>
        <dbReference type="ARBA" id="ARBA00006105"/>
    </source>
</evidence>
<evidence type="ECO:0000313" key="18">
    <source>
        <dbReference type="Proteomes" id="UP000015101"/>
    </source>
</evidence>
<dbReference type="InterPro" id="IPR001709">
    <property type="entry name" value="Flavoprot_Pyr_Nucl_cyt_Rdtase"/>
</dbReference>
<sequence>MSADVSTVLPLVTGLIVISVTAAFWLGRKFLFSMAPPITLINKDTKYSLKLIEKRSLNHDTRVFKFELPSPNHVLGLPVGQHVFLTAKVDDKLVIRPYTPISCEDDKGYMELLVKVYFKGVHPKFPEGGKMTQYLENMKIGESIDVRGPNGLLVYKGLGLFKIQAEKKLPAKDHKYKKLCMIAGGSGITPMYQMIHCILKNPNDKTQLWLLYANQTESDILLRNELDELAANHPDSFKCWYTLDRPQPDWKYSTGFVNDEMISSHMCPPASDVLVTMCGPPPMIQFACTPALDKLNYKNRFAF</sequence>
<evidence type="ECO:0000256" key="5">
    <source>
        <dbReference type="ARBA" id="ARBA00022827"/>
    </source>
</evidence>
<dbReference type="InterPro" id="IPR001834">
    <property type="entry name" value="CBR-like"/>
</dbReference>
<dbReference type="FunFam" id="3.40.50.80:FF:000005">
    <property type="entry name" value="NADH-cytochrome b5 reductase"/>
    <property type="match status" value="1"/>
</dbReference>
<dbReference type="RefSeq" id="XP_009023418.1">
    <property type="nucleotide sequence ID" value="XM_009025170.1"/>
</dbReference>
<comment type="catalytic activity">
    <reaction evidence="13">
        <text>2 Fe(III)-[cytochrome b5] + NADH = 2 Fe(II)-[cytochrome b5] + NAD(+) + H(+)</text>
        <dbReference type="Rhea" id="RHEA:46680"/>
        <dbReference type="Rhea" id="RHEA-COMP:10438"/>
        <dbReference type="Rhea" id="RHEA-COMP:10439"/>
        <dbReference type="ChEBI" id="CHEBI:15378"/>
        <dbReference type="ChEBI" id="CHEBI:29033"/>
        <dbReference type="ChEBI" id="CHEBI:29034"/>
        <dbReference type="ChEBI" id="CHEBI:57540"/>
        <dbReference type="ChEBI" id="CHEBI:57945"/>
        <dbReference type="EC" id="1.6.2.2"/>
    </reaction>
</comment>
<keyword evidence="3" id="KW-0444">Lipid biosynthesis</keyword>
<evidence type="ECO:0000256" key="4">
    <source>
        <dbReference type="ARBA" id="ARBA00022630"/>
    </source>
</evidence>
<keyword evidence="6" id="KW-0752">Steroid biosynthesis</keyword>
<feature type="binding site" evidence="12">
    <location>
        <position position="96"/>
    </location>
    <ligand>
        <name>FAD</name>
        <dbReference type="ChEBI" id="CHEBI:57692"/>
    </ligand>
</feature>
<evidence type="ECO:0000256" key="13">
    <source>
        <dbReference type="RuleBase" id="RU361226"/>
    </source>
</evidence>
<dbReference type="Gene3D" id="2.40.30.10">
    <property type="entry name" value="Translation factors"/>
    <property type="match status" value="1"/>
</dbReference>
<dbReference type="SUPFAM" id="SSF52343">
    <property type="entry name" value="Ferredoxin reductase-like, C-terminal NADP-linked domain"/>
    <property type="match status" value="1"/>
</dbReference>
<dbReference type="Proteomes" id="UP000015101">
    <property type="component" value="Unassembled WGS sequence"/>
</dbReference>
<feature type="binding site" evidence="12">
    <location>
        <position position="98"/>
    </location>
    <ligand>
        <name>FAD</name>
        <dbReference type="ChEBI" id="CHEBI:57692"/>
    </ligand>
</feature>
<dbReference type="Pfam" id="PF00970">
    <property type="entry name" value="FAD_binding_6"/>
    <property type="match status" value="1"/>
</dbReference>
<keyword evidence="5 12" id="KW-0274">FAD</keyword>
<evidence type="ECO:0000256" key="3">
    <source>
        <dbReference type="ARBA" id="ARBA00022516"/>
    </source>
</evidence>
<feature type="binding site" evidence="12">
    <location>
        <position position="130"/>
    </location>
    <ligand>
        <name>FAD</name>
        <dbReference type="ChEBI" id="CHEBI:57692"/>
    </ligand>
</feature>
<keyword evidence="10" id="KW-1207">Sterol metabolism</keyword>
<keyword evidence="11" id="KW-0753">Steroid metabolism</keyword>
<feature type="domain" description="FAD-binding FR-type" evidence="15">
    <location>
        <begin position="44"/>
        <end position="156"/>
    </location>
</feature>
<feature type="binding site" evidence="12">
    <location>
        <position position="97"/>
    </location>
    <ligand>
        <name>FAD</name>
        <dbReference type="ChEBI" id="CHEBI:57692"/>
    </ligand>
</feature>
<dbReference type="OrthoDB" id="432685at2759"/>
<keyword evidence="6" id="KW-0443">Lipid metabolism</keyword>
<evidence type="ECO:0000259" key="15">
    <source>
        <dbReference type="PROSITE" id="PS51384"/>
    </source>
</evidence>
<evidence type="ECO:0000256" key="6">
    <source>
        <dbReference type="ARBA" id="ARBA00022955"/>
    </source>
</evidence>
<evidence type="ECO:0000313" key="16">
    <source>
        <dbReference type="EMBL" id="ESN98463.1"/>
    </source>
</evidence>
<dbReference type="STRING" id="6412.T1FNC4"/>
<dbReference type="InterPro" id="IPR017938">
    <property type="entry name" value="Riboflavin_synthase-like_b-brl"/>
</dbReference>
<keyword evidence="14" id="KW-1133">Transmembrane helix</keyword>
<keyword evidence="14" id="KW-0812">Transmembrane</keyword>
<feature type="binding site" evidence="12">
    <location>
        <position position="118"/>
    </location>
    <ligand>
        <name>FAD</name>
        <dbReference type="ChEBI" id="CHEBI:57692"/>
    </ligand>
</feature>
<dbReference type="PRINTS" id="PR00406">
    <property type="entry name" value="CYTB5RDTASE"/>
</dbReference>
<dbReference type="EMBL" id="KB097144">
    <property type="protein sequence ID" value="ESN98463.1"/>
    <property type="molecule type" value="Genomic_DNA"/>
</dbReference>
<keyword evidence="14" id="KW-0472">Membrane</keyword>
<keyword evidence="9 13" id="KW-0520">NAD</keyword>
<evidence type="ECO:0000256" key="1">
    <source>
        <dbReference type="ARBA" id="ARBA00001974"/>
    </source>
</evidence>
<dbReference type="PRINTS" id="PR00371">
    <property type="entry name" value="FPNCR"/>
</dbReference>
<feature type="binding site" evidence="12">
    <location>
        <position position="189"/>
    </location>
    <ligand>
        <name>FAD</name>
        <dbReference type="ChEBI" id="CHEBI:57692"/>
    </ligand>
</feature>
<keyword evidence="18" id="KW-1185">Reference proteome</keyword>
<dbReference type="EMBL" id="AMQM01005884">
    <property type="status" value="NOT_ANNOTATED_CDS"/>
    <property type="molecule type" value="Genomic_DNA"/>
</dbReference>
<dbReference type="AlphaFoldDB" id="T1FNC4"/>
<dbReference type="EnsemblMetazoa" id="HelroT185829">
    <property type="protein sequence ID" value="HelroP185829"/>
    <property type="gene ID" value="HelroG185829"/>
</dbReference>
<dbReference type="eggNOG" id="KOG0534">
    <property type="taxonomic scope" value="Eukaryota"/>
</dbReference>
<dbReference type="CTD" id="20210321"/>